<dbReference type="Proteomes" id="UP000053328">
    <property type="component" value="Unassembled WGS sequence"/>
</dbReference>
<dbReference type="SUPFAM" id="SSF51735">
    <property type="entry name" value="NAD(P)-binding Rossmann-fold domains"/>
    <property type="match status" value="1"/>
</dbReference>
<dbReference type="EMBL" id="KN847496">
    <property type="protein sequence ID" value="KIW14639.1"/>
    <property type="molecule type" value="Genomic_DNA"/>
</dbReference>
<dbReference type="HOGENOM" id="CLU_026673_16_5_1"/>
<dbReference type="RefSeq" id="XP_016234855.1">
    <property type="nucleotide sequence ID" value="XM_016381753.1"/>
</dbReference>
<evidence type="ECO:0000256" key="1">
    <source>
        <dbReference type="ARBA" id="ARBA00008072"/>
    </source>
</evidence>
<name>A0A0D2BTR8_9EURO</name>
<protein>
    <recommendedName>
        <fullName evidence="3">Enoyl reductase (ER) domain-containing protein</fullName>
    </recommendedName>
</protein>
<dbReference type="AlphaFoldDB" id="A0A0D2BTR8"/>
<dbReference type="VEuPathDB" id="FungiDB:PV08_07423"/>
<dbReference type="InterPro" id="IPR011032">
    <property type="entry name" value="GroES-like_sf"/>
</dbReference>
<dbReference type="Pfam" id="PF08240">
    <property type="entry name" value="ADH_N"/>
    <property type="match status" value="1"/>
</dbReference>
<dbReference type="OrthoDB" id="10257049at2759"/>
<dbReference type="Gene3D" id="3.90.180.10">
    <property type="entry name" value="Medium-chain alcohol dehydrogenases, catalytic domain"/>
    <property type="match status" value="1"/>
</dbReference>
<dbReference type="InterPro" id="IPR020843">
    <property type="entry name" value="ER"/>
</dbReference>
<dbReference type="PANTHER" id="PTHR45348">
    <property type="entry name" value="HYPOTHETICAL OXIDOREDUCTASE (EUROFUNG)"/>
    <property type="match status" value="1"/>
</dbReference>
<evidence type="ECO:0000256" key="2">
    <source>
        <dbReference type="ARBA" id="ARBA00023002"/>
    </source>
</evidence>
<comment type="similarity">
    <text evidence="1">Belongs to the zinc-containing alcohol dehydrogenase family.</text>
</comment>
<organism evidence="4 5">
    <name type="scientific">Exophiala spinifera</name>
    <dbReference type="NCBI Taxonomy" id="91928"/>
    <lineage>
        <taxon>Eukaryota</taxon>
        <taxon>Fungi</taxon>
        <taxon>Dikarya</taxon>
        <taxon>Ascomycota</taxon>
        <taxon>Pezizomycotina</taxon>
        <taxon>Eurotiomycetes</taxon>
        <taxon>Chaetothyriomycetidae</taxon>
        <taxon>Chaetothyriales</taxon>
        <taxon>Herpotrichiellaceae</taxon>
        <taxon>Exophiala</taxon>
    </lineage>
</organism>
<reference evidence="4 5" key="1">
    <citation type="submission" date="2015-01" db="EMBL/GenBank/DDBJ databases">
        <title>The Genome Sequence of Exophiala spinifera CBS89968.</title>
        <authorList>
            <consortium name="The Broad Institute Genomics Platform"/>
            <person name="Cuomo C."/>
            <person name="de Hoog S."/>
            <person name="Gorbushina A."/>
            <person name="Stielow B."/>
            <person name="Teixiera M."/>
            <person name="Abouelleil A."/>
            <person name="Chapman S.B."/>
            <person name="Priest M."/>
            <person name="Young S.K."/>
            <person name="Wortman J."/>
            <person name="Nusbaum C."/>
            <person name="Birren B."/>
        </authorList>
    </citation>
    <scope>NUCLEOTIDE SEQUENCE [LARGE SCALE GENOMIC DNA]</scope>
    <source>
        <strain evidence="4 5">CBS 89968</strain>
    </source>
</reference>
<accession>A0A0D2BTR8</accession>
<dbReference type="PANTHER" id="PTHR45348:SF2">
    <property type="entry name" value="ZINC-TYPE ALCOHOL DEHYDROGENASE-LIKE PROTEIN C2E1P3.01"/>
    <property type="match status" value="1"/>
</dbReference>
<keyword evidence="2" id="KW-0560">Oxidoreductase</keyword>
<feature type="domain" description="Enoyl reductase (ER)" evidence="3">
    <location>
        <begin position="13"/>
        <end position="346"/>
    </location>
</feature>
<dbReference type="Pfam" id="PF00107">
    <property type="entry name" value="ADH_zinc_N"/>
    <property type="match status" value="1"/>
</dbReference>
<dbReference type="GO" id="GO:0016651">
    <property type="term" value="F:oxidoreductase activity, acting on NAD(P)H"/>
    <property type="evidence" value="ECO:0007669"/>
    <property type="project" value="InterPro"/>
</dbReference>
<dbReference type="InterPro" id="IPR013154">
    <property type="entry name" value="ADH-like_N"/>
</dbReference>
<gene>
    <name evidence="4" type="ORF">PV08_07423</name>
</gene>
<dbReference type="InterPro" id="IPR013149">
    <property type="entry name" value="ADH-like_C"/>
</dbReference>
<dbReference type="Gene3D" id="3.40.50.720">
    <property type="entry name" value="NAD(P)-binding Rossmann-like Domain"/>
    <property type="match status" value="1"/>
</dbReference>
<keyword evidence="5" id="KW-1185">Reference proteome</keyword>
<dbReference type="SUPFAM" id="SSF50129">
    <property type="entry name" value="GroES-like"/>
    <property type="match status" value="1"/>
</dbReference>
<evidence type="ECO:0000313" key="4">
    <source>
        <dbReference type="EMBL" id="KIW14639.1"/>
    </source>
</evidence>
<evidence type="ECO:0000313" key="5">
    <source>
        <dbReference type="Proteomes" id="UP000053328"/>
    </source>
</evidence>
<dbReference type="CDD" id="cd08249">
    <property type="entry name" value="enoyl_reductase_like"/>
    <property type="match status" value="1"/>
</dbReference>
<proteinExistence type="inferred from homology"/>
<sequence length="348" mass="36584">MSTHKAALLHSAGSPLVIEDRPTPTPGPKDLLISVAAIALNPVDCYQRALGFFLTSYPAILGSDIAGTIEAVGSSVPEPFKVGGRVLAFASAFYRRGEADANDYASYQTKVLVQYEAACPIPDSLNFIDAATLPMGVGTAWSGWHIIGLNTSTHFSPADKKGVVIWGAASSVGICAVQSAKAMGFTVYATASPKNFDYIKSIGAKEVFDYKDPEVVSKLLAAAKKDAIKLSTIYRAAGDRGGSDVQPLLNIVSASGGGSIASAVGPLGEDTPQAEGVDLKFVINPSDRDARDKQYKATFNDWLAPRLASGEFIPGPKPRIVGKGLESLNKGLDILMPGVNLEKIVVEL</sequence>
<dbReference type="InterPro" id="IPR036291">
    <property type="entry name" value="NAD(P)-bd_dom_sf"/>
</dbReference>
<evidence type="ECO:0000259" key="3">
    <source>
        <dbReference type="SMART" id="SM00829"/>
    </source>
</evidence>
<dbReference type="GeneID" id="27334506"/>
<dbReference type="STRING" id="91928.A0A0D2BTR8"/>
<dbReference type="InterPro" id="IPR047122">
    <property type="entry name" value="Trans-enoyl_RdTase-like"/>
</dbReference>
<dbReference type="SMART" id="SM00829">
    <property type="entry name" value="PKS_ER"/>
    <property type="match status" value="1"/>
</dbReference>